<evidence type="ECO:0000256" key="1">
    <source>
        <dbReference type="SAM" id="Phobius"/>
    </source>
</evidence>
<dbReference type="AlphaFoldDB" id="A0A940WXS3"/>
<dbReference type="GO" id="GO:0016301">
    <property type="term" value="F:kinase activity"/>
    <property type="evidence" value="ECO:0007669"/>
    <property type="project" value="UniProtKB-KW"/>
</dbReference>
<reference evidence="2" key="1">
    <citation type="submission" date="2021-03" db="EMBL/GenBank/DDBJ databases">
        <title>Bacillus suaedae sp. nov., isolated from Suaeda aralocaspica.</title>
        <authorList>
            <person name="Lei R.F.R."/>
        </authorList>
    </citation>
    <scope>NUCLEOTIDE SEQUENCE</scope>
    <source>
        <strain evidence="2">YZJH907-2</strain>
    </source>
</reference>
<protein>
    <submittedName>
        <fullName evidence="2">Histidine kinase</fullName>
    </submittedName>
</protein>
<evidence type="ECO:0000313" key="2">
    <source>
        <dbReference type="EMBL" id="MBP3950256.1"/>
    </source>
</evidence>
<organism evidence="2 3">
    <name type="scientific">Halalkalibacter suaedae</name>
    <dbReference type="NCBI Taxonomy" id="2822140"/>
    <lineage>
        <taxon>Bacteria</taxon>
        <taxon>Bacillati</taxon>
        <taxon>Bacillota</taxon>
        <taxon>Bacilli</taxon>
        <taxon>Bacillales</taxon>
        <taxon>Bacillaceae</taxon>
        <taxon>Halalkalibacter</taxon>
    </lineage>
</organism>
<comment type="caution">
    <text evidence="2">The sequence shown here is derived from an EMBL/GenBank/DDBJ whole genome shotgun (WGS) entry which is preliminary data.</text>
</comment>
<keyword evidence="1" id="KW-0812">Transmembrane</keyword>
<keyword evidence="2" id="KW-0808">Transferase</keyword>
<dbReference type="EMBL" id="JAGKSQ010000001">
    <property type="protein sequence ID" value="MBP3950256.1"/>
    <property type="molecule type" value="Genomic_DNA"/>
</dbReference>
<gene>
    <name evidence="2" type="ORF">J7W16_03855</name>
</gene>
<keyword evidence="3" id="KW-1185">Reference proteome</keyword>
<feature type="transmembrane region" description="Helical" evidence="1">
    <location>
        <begin position="7"/>
        <end position="26"/>
    </location>
</feature>
<dbReference type="RefSeq" id="WP_210595862.1">
    <property type="nucleotide sequence ID" value="NZ_JAGKSQ010000001.1"/>
</dbReference>
<sequence>MDKLKWFLYLSAALLIFIPISIVLMSDTITFSSTFSKIVISTGIILVIFGKVLSLLEKRKENKSFSTDIGIITGLLIALVARFV</sequence>
<dbReference type="Proteomes" id="UP000678228">
    <property type="component" value="Unassembled WGS sequence"/>
</dbReference>
<keyword evidence="1" id="KW-0472">Membrane</keyword>
<feature type="transmembrane region" description="Helical" evidence="1">
    <location>
        <begin position="38"/>
        <end position="56"/>
    </location>
</feature>
<accession>A0A940WXS3</accession>
<evidence type="ECO:0000313" key="3">
    <source>
        <dbReference type="Proteomes" id="UP000678228"/>
    </source>
</evidence>
<name>A0A940WXS3_9BACI</name>
<keyword evidence="1" id="KW-1133">Transmembrane helix</keyword>
<proteinExistence type="predicted"/>
<keyword evidence="2" id="KW-0418">Kinase</keyword>